<gene>
    <name evidence="2" type="ORF">THSYN_28105</name>
</gene>
<feature type="transmembrane region" description="Helical" evidence="1">
    <location>
        <begin position="80"/>
        <end position="99"/>
    </location>
</feature>
<sequence>MSDPMDFLLLTKGPLFDLAITVFALGMAARLLEILINGRRPNYSEARGGQWLPGLRTVLTRSVPDPGTFKRAPFNVVVGWLWHLGFIVTLLFFIPHIALIKSLLGISWPGLPNPVVDLVTAVTLVALVATLVHRRTHPVKRRISTLEDYLVWTLVFLVVLSGYLAYNRIINPYPLALGLHILSAEVFLIVLPFTKLTHIFTAFIARWYNGASFGRRGVES</sequence>
<dbReference type="KEGG" id="tsy:THSYN_28105"/>
<name>A0A2K8UFV3_9GAMM</name>
<dbReference type="AlphaFoldDB" id="A0A2K8UFV3"/>
<dbReference type="Gene3D" id="1.20.950.20">
    <property type="entry name" value="Transmembrane di-heme cytochromes, Chain C"/>
    <property type="match status" value="1"/>
</dbReference>
<keyword evidence="3" id="KW-1185">Reference proteome</keyword>
<evidence type="ECO:0000313" key="2">
    <source>
        <dbReference type="EMBL" id="AUB84420.1"/>
    </source>
</evidence>
<organism evidence="2 3">
    <name type="scientific">Candidatus Thiodictyon syntrophicum</name>
    <dbReference type="NCBI Taxonomy" id="1166950"/>
    <lineage>
        <taxon>Bacteria</taxon>
        <taxon>Pseudomonadati</taxon>
        <taxon>Pseudomonadota</taxon>
        <taxon>Gammaproteobacteria</taxon>
        <taxon>Chromatiales</taxon>
        <taxon>Chromatiaceae</taxon>
        <taxon>Thiodictyon</taxon>
    </lineage>
</organism>
<keyword evidence="1" id="KW-1133">Transmembrane helix</keyword>
<keyword evidence="1" id="KW-0812">Transmembrane</keyword>
<dbReference type="RefSeq" id="WP_100922075.1">
    <property type="nucleotide sequence ID" value="NZ_CP020370.1"/>
</dbReference>
<feature type="transmembrane region" description="Helical" evidence="1">
    <location>
        <begin position="186"/>
        <end position="208"/>
    </location>
</feature>
<feature type="transmembrane region" description="Helical" evidence="1">
    <location>
        <begin position="15"/>
        <end position="32"/>
    </location>
</feature>
<accession>A0A2K8UFV3</accession>
<dbReference type="Proteomes" id="UP000232638">
    <property type="component" value="Chromosome"/>
</dbReference>
<dbReference type="OrthoDB" id="7872966at2"/>
<dbReference type="InterPro" id="IPR036197">
    <property type="entry name" value="NarG-like_sf"/>
</dbReference>
<evidence type="ECO:0000313" key="3">
    <source>
        <dbReference type="Proteomes" id="UP000232638"/>
    </source>
</evidence>
<dbReference type="EMBL" id="CP020370">
    <property type="protein sequence ID" value="AUB84420.1"/>
    <property type="molecule type" value="Genomic_DNA"/>
</dbReference>
<evidence type="ECO:0000256" key="1">
    <source>
        <dbReference type="SAM" id="Phobius"/>
    </source>
</evidence>
<feature type="transmembrane region" description="Helical" evidence="1">
    <location>
        <begin position="149"/>
        <end position="166"/>
    </location>
</feature>
<reference evidence="2 3" key="1">
    <citation type="submission" date="2017-03" db="EMBL/GenBank/DDBJ databases">
        <title>Complete genome sequence of Candidatus 'Thiodictyon syntrophicum' sp. nov. strain Cad16T, a photolithoautotroph purple sulfur bacterium isolated from an alpine meromictic lake.</title>
        <authorList>
            <person name="Luedin S.M."/>
            <person name="Pothier J.F."/>
            <person name="Danza F."/>
            <person name="Storelli N."/>
            <person name="Wittwer M."/>
            <person name="Tonolla M."/>
        </authorList>
    </citation>
    <scope>NUCLEOTIDE SEQUENCE [LARGE SCALE GENOMIC DNA]</scope>
    <source>
        <strain evidence="2 3">Cad16T</strain>
    </source>
</reference>
<protein>
    <recommendedName>
        <fullName evidence="4">Nitrate reductase</fullName>
    </recommendedName>
</protein>
<dbReference type="SUPFAM" id="SSF103501">
    <property type="entry name" value="Respiratory nitrate reductase 1 gamma chain"/>
    <property type="match status" value="1"/>
</dbReference>
<feature type="transmembrane region" description="Helical" evidence="1">
    <location>
        <begin position="111"/>
        <end position="129"/>
    </location>
</feature>
<evidence type="ECO:0008006" key="4">
    <source>
        <dbReference type="Google" id="ProtNLM"/>
    </source>
</evidence>
<proteinExistence type="predicted"/>
<keyword evidence="1" id="KW-0472">Membrane</keyword>